<evidence type="ECO:0000313" key="1">
    <source>
        <dbReference type="EMBL" id="KAF5738179.1"/>
    </source>
</evidence>
<dbReference type="AlphaFoldDB" id="A0A7J7CW66"/>
<protein>
    <submittedName>
        <fullName evidence="1">Uncharacterized protein</fullName>
    </submittedName>
</protein>
<sequence length="124" mass="14104">MGLHVVIPLHRYSILSGSINFSPPRTFSHRPTWQTRPAGSHPRSPQPLRCLDLRHNFRWHPPLLRSRDPRNPMVLAPLKNPFSMVPLFSTRDPPVGSGLLLVLHILPLSIRPHGSHILRHPTTP</sequence>
<comment type="caution">
    <text evidence="1">The sequence shown here is derived from an EMBL/GenBank/DDBJ whole genome shotgun (WGS) entry which is preliminary data.</text>
</comment>
<dbReference type="Proteomes" id="UP000593562">
    <property type="component" value="Unassembled WGS sequence"/>
</dbReference>
<dbReference type="InParanoid" id="A0A7J7CW66"/>
<reference evidence="1 2" key="1">
    <citation type="journal article" date="2020" name="Nat. Commun.">
        <title>Genome of Tripterygium wilfordii and identification of cytochrome P450 involved in triptolide biosynthesis.</title>
        <authorList>
            <person name="Tu L."/>
            <person name="Su P."/>
            <person name="Zhang Z."/>
            <person name="Gao L."/>
            <person name="Wang J."/>
            <person name="Hu T."/>
            <person name="Zhou J."/>
            <person name="Zhang Y."/>
            <person name="Zhao Y."/>
            <person name="Liu Y."/>
            <person name="Song Y."/>
            <person name="Tong Y."/>
            <person name="Lu Y."/>
            <person name="Yang J."/>
            <person name="Xu C."/>
            <person name="Jia M."/>
            <person name="Peters R.J."/>
            <person name="Huang L."/>
            <person name="Gao W."/>
        </authorList>
    </citation>
    <scope>NUCLEOTIDE SEQUENCE [LARGE SCALE GENOMIC DNA]</scope>
    <source>
        <strain evidence="2">cv. XIE 37</strain>
        <tissue evidence="1">Leaf</tissue>
    </source>
</reference>
<organism evidence="1 2">
    <name type="scientific">Tripterygium wilfordii</name>
    <name type="common">Thunder God vine</name>
    <dbReference type="NCBI Taxonomy" id="458696"/>
    <lineage>
        <taxon>Eukaryota</taxon>
        <taxon>Viridiplantae</taxon>
        <taxon>Streptophyta</taxon>
        <taxon>Embryophyta</taxon>
        <taxon>Tracheophyta</taxon>
        <taxon>Spermatophyta</taxon>
        <taxon>Magnoliopsida</taxon>
        <taxon>eudicotyledons</taxon>
        <taxon>Gunneridae</taxon>
        <taxon>Pentapetalae</taxon>
        <taxon>rosids</taxon>
        <taxon>fabids</taxon>
        <taxon>Celastrales</taxon>
        <taxon>Celastraceae</taxon>
        <taxon>Tripterygium</taxon>
    </lineage>
</organism>
<accession>A0A7J7CW66</accession>
<keyword evidence="2" id="KW-1185">Reference proteome</keyword>
<gene>
    <name evidence="1" type="ORF">HS088_TW13G01074</name>
</gene>
<proteinExistence type="predicted"/>
<dbReference type="EMBL" id="JAAARO010000013">
    <property type="protein sequence ID" value="KAF5738179.1"/>
    <property type="molecule type" value="Genomic_DNA"/>
</dbReference>
<evidence type="ECO:0000313" key="2">
    <source>
        <dbReference type="Proteomes" id="UP000593562"/>
    </source>
</evidence>
<name>A0A7J7CW66_TRIWF</name>